<evidence type="ECO:0000313" key="3">
    <source>
        <dbReference type="Proteomes" id="UP000587991"/>
    </source>
</evidence>
<dbReference type="EMBL" id="JABAIM010000001">
    <property type="protein sequence ID" value="NLR75023.1"/>
    <property type="molecule type" value="Genomic_DNA"/>
</dbReference>
<reference evidence="2 3" key="1">
    <citation type="submission" date="2020-04" db="EMBL/GenBank/DDBJ databases">
        <title>Draft genome of Leeia sp. IMCC25680.</title>
        <authorList>
            <person name="Song J."/>
            <person name="Cho J.-C."/>
        </authorList>
    </citation>
    <scope>NUCLEOTIDE SEQUENCE [LARGE SCALE GENOMIC DNA]</scope>
    <source>
        <strain evidence="2 3">IMCC25680</strain>
    </source>
</reference>
<name>A0A847S5G8_9NEIS</name>
<feature type="transmembrane region" description="Helical" evidence="1">
    <location>
        <begin position="113"/>
        <end position="130"/>
    </location>
</feature>
<keyword evidence="1" id="KW-1133">Transmembrane helix</keyword>
<keyword evidence="1" id="KW-0472">Membrane</keyword>
<organism evidence="2 3">
    <name type="scientific">Leeia aquatica</name>
    <dbReference type="NCBI Taxonomy" id="2725557"/>
    <lineage>
        <taxon>Bacteria</taxon>
        <taxon>Pseudomonadati</taxon>
        <taxon>Pseudomonadota</taxon>
        <taxon>Betaproteobacteria</taxon>
        <taxon>Neisseriales</taxon>
        <taxon>Leeiaceae</taxon>
        <taxon>Leeia</taxon>
    </lineage>
</organism>
<sequence>MPPLLMISYFTNIRGNCPAEWADDKIRVLESMGRKVIVLTGMGSHTSSNAFVHYIRVPSLSWCDYKEEIKELKLGGEKVPLALFLLMPFAFLFGGMIDYVLRKITKTVSAGRWSWLLTAIPVAIWLKARYRIVDVFSTGGPTAAHIVGGVITSVSRGRLFCEFQDPLVGVMMNRSKRTSGISARIEAWLLKRAMKVIYVTKKAAQSACERNPHYAEKVHAIYPGAWSFGPSASLHPYTEGATFEFMHLGTLYGTRNLDLFFEALDMLRSEGFKLADAVRVVNLGAVYCQTLPSYLSRTDFLMLDALEREEALQRARGASCLLLVQHTDERSMETIPYKTYDYLNLGLPTLGLLINDELSALLESNGGFTARADQRNAIKVALRCCLTALANGEAKAGHTSASLDISVQFKQMLECADA</sequence>
<feature type="transmembrane region" description="Helical" evidence="1">
    <location>
        <begin position="81"/>
        <end position="101"/>
    </location>
</feature>
<keyword evidence="2" id="KW-0808">Transferase</keyword>
<protein>
    <submittedName>
        <fullName evidence="2">Glycosyltransferase family 4 protein</fullName>
    </submittedName>
</protein>
<dbReference type="GO" id="GO:0016740">
    <property type="term" value="F:transferase activity"/>
    <property type="evidence" value="ECO:0007669"/>
    <property type="project" value="UniProtKB-KW"/>
</dbReference>
<dbReference type="Proteomes" id="UP000587991">
    <property type="component" value="Unassembled WGS sequence"/>
</dbReference>
<dbReference type="RefSeq" id="WP_168876585.1">
    <property type="nucleotide sequence ID" value="NZ_JABAIM010000001.1"/>
</dbReference>
<keyword evidence="1" id="KW-0812">Transmembrane</keyword>
<evidence type="ECO:0000313" key="2">
    <source>
        <dbReference type="EMBL" id="NLR75023.1"/>
    </source>
</evidence>
<dbReference type="SUPFAM" id="SSF53756">
    <property type="entry name" value="UDP-Glycosyltransferase/glycogen phosphorylase"/>
    <property type="match status" value="1"/>
</dbReference>
<evidence type="ECO:0000256" key="1">
    <source>
        <dbReference type="SAM" id="Phobius"/>
    </source>
</evidence>
<gene>
    <name evidence="2" type="ORF">HF682_07615</name>
</gene>
<proteinExistence type="predicted"/>
<comment type="caution">
    <text evidence="2">The sequence shown here is derived from an EMBL/GenBank/DDBJ whole genome shotgun (WGS) entry which is preliminary data.</text>
</comment>
<keyword evidence="3" id="KW-1185">Reference proteome</keyword>
<accession>A0A847S5G8</accession>
<dbReference type="AlphaFoldDB" id="A0A847S5G8"/>